<organism evidence="1">
    <name type="scientific">Tanacetum cinerariifolium</name>
    <name type="common">Dalmatian daisy</name>
    <name type="synonym">Chrysanthemum cinerariifolium</name>
    <dbReference type="NCBI Taxonomy" id="118510"/>
    <lineage>
        <taxon>Eukaryota</taxon>
        <taxon>Viridiplantae</taxon>
        <taxon>Streptophyta</taxon>
        <taxon>Embryophyta</taxon>
        <taxon>Tracheophyta</taxon>
        <taxon>Spermatophyta</taxon>
        <taxon>Magnoliopsida</taxon>
        <taxon>eudicotyledons</taxon>
        <taxon>Gunneridae</taxon>
        <taxon>Pentapetalae</taxon>
        <taxon>asterids</taxon>
        <taxon>campanulids</taxon>
        <taxon>Asterales</taxon>
        <taxon>Asteraceae</taxon>
        <taxon>Asteroideae</taxon>
        <taxon>Anthemideae</taxon>
        <taxon>Anthemidinae</taxon>
        <taxon>Tanacetum</taxon>
    </lineage>
</organism>
<comment type="caution">
    <text evidence="1">The sequence shown here is derived from an EMBL/GenBank/DDBJ whole genome shotgun (WGS) entry which is preliminary data.</text>
</comment>
<gene>
    <name evidence="1" type="ORF">Tci_000578</name>
</gene>
<evidence type="ECO:0000313" key="1">
    <source>
        <dbReference type="EMBL" id="GEU28600.1"/>
    </source>
</evidence>
<accession>A0A699GG02</accession>
<reference evidence="1" key="1">
    <citation type="journal article" date="2019" name="Sci. Rep.">
        <title>Draft genome of Tanacetum cinerariifolium, the natural source of mosquito coil.</title>
        <authorList>
            <person name="Yamashiro T."/>
            <person name="Shiraishi A."/>
            <person name="Satake H."/>
            <person name="Nakayama K."/>
        </authorList>
    </citation>
    <scope>NUCLEOTIDE SEQUENCE</scope>
</reference>
<proteinExistence type="predicted"/>
<protein>
    <submittedName>
        <fullName evidence="1">Retrovirus-related Pol polyprotein from transposon TNT 1-94</fullName>
    </submittedName>
</protein>
<dbReference type="AlphaFoldDB" id="A0A699GG02"/>
<sequence length="112" mass="11763">MLDAAWHLRAPALAGLDAPTIAAESSALVLGTMIPVTGANVFADVTTVEVIVAGSVAVTASFGGEENHIFLLVTEATRYKGGRYFGRRQSACSGRVDCGRSPMYAGREDDRC</sequence>
<name>A0A699GG02_TANCI</name>
<dbReference type="EMBL" id="BKCJ010000010">
    <property type="protein sequence ID" value="GEU28600.1"/>
    <property type="molecule type" value="Genomic_DNA"/>
</dbReference>